<sequence length="106" mass="11943">MEPLTFGLSPTLRDWLCTAFARFPQVEQVLVYGSRATGLYRPQSDIDLAVVAPTMSAREFSRLWMALDDLPILFRLDVSLLHEVTNPALQRAMLEDGIPLCESHIP</sequence>
<dbReference type="InterPro" id="IPR041633">
    <property type="entry name" value="Polbeta"/>
</dbReference>
<dbReference type="Pfam" id="PF18765">
    <property type="entry name" value="Polbeta"/>
    <property type="match status" value="1"/>
</dbReference>
<reference evidence="2 3" key="1">
    <citation type="submission" date="2023-11" db="EMBL/GenBank/DDBJ databases">
        <title>MicrobeMod: A computational toolkit for identifying prokaryotic methylation and restriction-modification with nanopore sequencing.</title>
        <authorList>
            <person name="Crits-Christoph A."/>
            <person name="Kang S.C."/>
            <person name="Lee H."/>
            <person name="Ostrov N."/>
        </authorList>
    </citation>
    <scope>NUCLEOTIDE SEQUENCE [LARGE SCALE GENOMIC DNA]</scope>
    <source>
        <strain evidence="2 3">ATCC 25935</strain>
    </source>
</reference>
<keyword evidence="3" id="KW-1185">Reference proteome</keyword>
<evidence type="ECO:0000259" key="1">
    <source>
        <dbReference type="Pfam" id="PF18765"/>
    </source>
</evidence>
<dbReference type="InterPro" id="IPR043519">
    <property type="entry name" value="NT_sf"/>
</dbReference>
<protein>
    <submittedName>
        <fullName evidence="2">Nucleotidyltransferase domain-containing protein</fullName>
    </submittedName>
</protein>
<evidence type="ECO:0000313" key="2">
    <source>
        <dbReference type="EMBL" id="WQH04736.1"/>
    </source>
</evidence>
<dbReference type="CDD" id="cd05403">
    <property type="entry name" value="NT_KNTase_like"/>
    <property type="match status" value="1"/>
</dbReference>
<accession>A0ABZ0Y002</accession>
<dbReference type="GeneID" id="43166735"/>
<name>A0ABZ0Y002_9BURK</name>
<organism evidence="2 3">
    <name type="scientific">Duganella zoogloeoides</name>
    <dbReference type="NCBI Taxonomy" id="75659"/>
    <lineage>
        <taxon>Bacteria</taxon>
        <taxon>Pseudomonadati</taxon>
        <taxon>Pseudomonadota</taxon>
        <taxon>Betaproteobacteria</taxon>
        <taxon>Burkholderiales</taxon>
        <taxon>Oxalobacteraceae</taxon>
        <taxon>Telluria group</taxon>
        <taxon>Duganella</taxon>
    </lineage>
</organism>
<proteinExistence type="predicted"/>
<evidence type="ECO:0000313" key="3">
    <source>
        <dbReference type="Proteomes" id="UP001326110"/>
    </source>
</evidence>
<dbReference type="Proteomes" id="UP001326110">
    <property type="component" value="Chromosome"/>
</dbReference>
<dbReference type="RefSeq" id="WP_019924512.1">
    <property type="nucleotide sequence ID" value="NZ_CP140152.1"/>
</dbReference>
<dbReference type="EMBL" id="CP140152">
    <property type="protein sequence ID" value="WQH04736.1"/>
    <property type="molecule type" value="Genomic_DNA"/>
</dbReference>
<gene>
    <name evidence="2" type="ORF">SR858_27485</name>
</gene>
<feature type="domain" description="Polymerase beta nucleotidyltransferase" evidence="1">
    <location>
        <begin position="20"/>
        <end position="103"/>
    </location>
</feature>
<dbReference type="SUPFAM" id="SSF81301">
    <property type="entry name" value="Nucleotidyltransferase"/>
    <property type="match status" value="1"/>
</dbReference>
<dbReference type="Gene3D" id="3.30.460.10">
    <property type="entry name" value="Beta Polymerase, domain 2"/>
    <property type="match status" value="1"/>
</dbReference>